<evidence type="ECO:0000313" key="8">
    <source>
        <dbReference type="Proteomes" id="UP001230268"/>
    </source>
</evidence>
<dbReference type="InterPro" id="IPR029071">
    <property type="entry name" value="Ubiquitin-like_domsf"/>
</dbReference>
<dbReference type="GO" id="GO:0005524">
    <property type="term" value="F:ATP binding"/>
    <property type="evidence" value="ECO:0007669"/>
    <property type="project" value="UniProtKB-KW"/>
</dbReference>
<evidence type="ECO:0000256" key="3">
    <source>
        <dbReference type="ARBA" id="ARBA00022741"/>
    </source>
</evidence>
<keyword evidence="5" id="KW-1133">Transmembrane helix</keyword>
<dbReference type="GO" id="GO:0003677">
    <property type="term" value="F:DNA binding"/>
    <property type="evidence" value="ECO:0007669"/>
    <property type="project" value="InterPro"/>
</dbReference>
<keyword evidence="3" id="KW-0547">Nucleotide-binding</keyword>
<dbReference type="InterPro" id="IPR050238">
    <property type="entry name" value="DNA_Rep/Repair_Clamp_Loader"/>
</dbReference>
<dbReference type="InterPro" id="IPR047854">
    <property type="entry name" value="RFC_lid"/>
</dbReference>
<name>A0AAD8USF7_BABGI</name>
<dbReference type="SUPFAM" id="SSF48019">
    <property type="entry name" value="post-AAA+ oligomerization domain-like"/>
    <property type="match status" value="1"/>
</dbReference>
<feature type="transmembrane region" description="Helical" evidence="5">
    <location>
        <begin position="465"/>
        <end position="484"/>
    </location>
</feature>
<evidence type="ECO:0000256" key="5">
    <source>
        <dbReference type="SAM" id="Phobius"/>
    </source>
</evidence>
<keyword evidence="5" id="KW-0472">Membrane</keyword>
<feature type="domain" description="AAA+ ATPase" evidence="6">
    <location>
        <begin position="40"/>
        <end position="176"/>
    </location>
</feature>
<dbReference type="SUPFAM" id="SSF54236">
    <property type="entry name" value="Ubiquitin-like"/>
    <property type="match status" value="1"/>
</dbReference>
<dbReference type="InterPro" id="IPR013748">
    <property type="entry name" value="Rep_factorC_C"/>
</dbReference>
<dbReference type="Pfam" id="PF08542">
    <property type="entry name" value="Rep_fac_C"/>
    <property type="match status" value="1"/>
</dbReference>
<organism evidence="7 8">
    <name type="scientific">Babesia gibsoni</name>
    <dbReference type="NCBI Taxonomy" id="33632"/>
    <lineage>
        <taxon>Eukaryota</taxon>
        <taxon>Sar</taxon>
        <taxon>Alveolata</taxon>
        <taxon>Apicomplexa</taxon>
        <taxon>Aconoidasida</taxon>
        <taxon>Piroplasmida</taxon>
        <taxon>Babesiidae</taxon>
        <taxon>Babesia</taxon>
    </lineage>
</organism>
<evidence type="ECO:0000256" key="4">
    <source>
        <dbReference type="ARBA" id="ARBA00022840"/>
    </source>
</evidence>
<dbReference type="GO" id="GO:0005663">
    <property type="term" value="C:DNA replication factor C complex"/>
    <property type="evidence" value="ECO:0007669"/>
    <property type="project" value="TreeGrafter"/>
</dbReference>
<dbReference type="CDD" id="cd18140">
    <property type="entry name" value="HLD_clamp_RFC"/>
    <property type="match status" value="1"/>
</dbReference>
<dbReference type="Gene3D" id="3.40.50.300">
    <property type="entry name" value="P-loop containing nucleotide triphosphate hydrolases"/>
    <property type="match status" value="1"/>
</dbReference>
<dbReference type="InterPro" id="IPR008921">
    <property type="entry name" value="DNA_pol3_clamp-load_cplx_C"/>
</dbReference>
<dbReference type="GO" id="GO:0006261">
    <property type="term" value="P:DNA-templated DNA replication"/>
    <property type="evidence" value="ECO:0007669"/>
    <property type="project" value="TreeGrafter"/>
</dbReference>
<dbReference type="Proteomes" id="UP001230268">
    <property type="component" value="Unassembled WGS sequence"/>
</dbReference>
<keyword evidence="2" id="KW-0235">DNA replication</keyword>
<dbReference type="FunFam" id="3.40.50.300:FF:000952">
    <property type="entry name" value="Replication factor C subunit 2"/>
    <property type="match status" value="1"/>
</dbReference>
<keyword evidence="4" id="KW-0067">ATP-binding</keyword>
<evidence type="ECO:0000256" key="1">
    <source>
        <dbReference type="ARBA" id="ARBA00005378"/>
    </source>
</evidence>
<dbReference type="CDD" id="cd00009">
    <property type="entry name" value="AAA"/>
    <property type="match status" value="1"/>
</dbReference>
<dbReference type="Gene3D" id="1.10.8.60">
    <property type="match status" value="1"/>
</dbReference>
<dbReference type="PANTHER" id="PTHR11669:SF20">
    <property type="entry name" value="REPLICATION FACTOR C SUBUNIT 4"/>
    <property type="match status" value="1"/>
</dbReference>
<dbReference type="InterPro" id="IPR003959">
    <property type="entry name" value="ATPase_AAA_core"/>
</dbReference>
<dbReference type="Gene3D" id="1.20.272.10">
    <property type="match status" value="1"/>
</dbReference>
<dbReference type="GO" id="GO:0006281">
    <property type="term" value="P:DNA repair"/>
    <property type="evidence" value="ECO:0007669"/>
    <property type="project" value="TreeGrafter"/>
</dbReference>
<dbReference type="SUPFAM" id="SSF52540">
    <property type="entry name" value="P-loop containing nucleoside triphosphate hydrolases"/>
    <property type="match status" value="1"/>
</dbReference>
<comment type="similarity">
    <text evidence="1">Belongs to the activator 1 small subunits family.</text>
</comment>
<evidence type="ECO:0000256" key="2">
    <source>
        <dbReference type="ARBA" id="ARBA00022705"/>
    </source>
</evidence>
<protein>
    <submittedName>
        <fullName evidence="7">DNA polymerase III gamma-tau like subunit</fullName>
    </submittedName>
</protein>
<dbReference type="EMBL" id="JAVEPI010000001">
    <property type="protein sequence ID" value="KAK1444925.1"/>
    <property type="molecule type" value="Genomic_DNA"/>
</dbReference>
<comment type="caution">
    <text evidence="7">The sequence shown here is derived from an EMBL/GenBank/DDBJ whole genome shotgun (WGS) entry which is preliminary data.</text>
</comment>
<dbReference type="GO" id="GO:0005634">
    <property type="term" value="C:nucleus"/>
    <property type="evidence" value="ECO:0007669"/>
    <property type="project" value="TreeGrafter"/>
</dbReference>
<proteinExistence type="inferred from homology"/>
<keyword evidence="5" id="KW-0812">Transmembrane</keyword>
<dbReference type="AlphaFoldDB" id="A0AAD8USF7"/>
<evidence type="ECO:0000313" key="7">
    <source>
        <dbReference type="EMBL" id="KAK1444925.1"/>
    </source>
</evidence>
<evidence type="ECO:0000259" key="6">
    <source>
        <dbReference type="SMART" id="SM00382"/>
    </source>
</evidence>
<dbReference type="PANTHER" id="PTHR11669">
    <property type="entry name" value="REPLICATION FACTOR C / DNA POLYMERASE III GAMMA-TAU SUBUNIT"/>
    <property type="match status" value="1"/>
</dbReference>
<keyword evidence="8" id="KW-1185">Reference proteome</keyword>
<dbReference type="GO" id="GO:0003689">
    <property type="term" value="F:DNA clamp loader activity"/>
    <property type="evidence" value="ECO:0007669"/>
    <property type="project" value="TreeGrafter"/>
</dbReference>
<gene>
    <name evidence="7" type="ORF">BgAZ_108310</name>
</gene>
<dbReference type="InterPro" id="IPR027417">
    <property type="entry name" value="P-loop_NTPase"/>
</dbReference>
<dbReference type="SMART" id="SM00382">
    <property type="entry name" value="AAA"/>
    <property type="match status" value="1"/>
</dbReference>
<dbReference type="InterPro" id="IPR003593">
    <property type="entry name" value="AAA+_ATPase"/>
</dbReference>
<reference evidence="7" key="1">
    <citation type="submission" date="2023-08" db="EMBL/GenBank/DDBJ databases">
        <title>Draft sequence of the Babesia gibsoni genome.</title>
        <authorList>
            <person name="Yamagishi J.Y."/>
            <person name="Xuan X.X."/>
        </authorList>
    </citation>
    <scope>NUCLEOTIDE SEQUENCE</scope>
    <source>
        <strain evidence="7">Azabu</strain>
    </source>
</reference>
<dbReference type="GO" id="GO:0016887">
    <property type="term" value="F:ATP hydrolysis activity"/>
    <property type="evidence" value="ECO:0007669"/>
    <property type="project" value="InterPro"/>
</dbReference>
<dbReference type="Pfam" id="PF00004">
    <property type="entry name" value="AAA"/>
    <property type="match status" value="1"/>
</dbReference>
<accession>A0AAD8USF7</accession>
<sequence>MDKTRKNIPWVEKYRPAKLSDVIFQTQAVATMEQIVKTFNMPHMIFHGPPGTGKTSAALAMARHIYGAEGMKERVLELNASDERGINVVRERIKTYSRLNMSKNRVNPETNRLMPNYKIIILDEADMITPDAQAALRRIIENFSTISRFILICNYLHKIIGPIYSRCSAFHFKPISQEAQLERLRFICQSETLSYEDGALEFLTKVSQGDMRRSVTILQSTASLFNNISEATVRDVSGFPPRHLVESIFKACGTSNKAVEDVCKEIIHDGWEVAAIFQQIAEHIVNCDTLDDVQKAMITIELSGRDLALLQGGLQYFQLASICFHIRNTIISGGQANTRTRLLINRFDRDPEVNEYELDDATSVSGLKELYFTYDLKEGHNIRLIHRGLILKEEELLRGVKGHNAGDALVITVFVTKPDTTQHSRRPEARSELWKWSTSAWIMVVATLWCYRFKLTGSFRNFPVIVLYLATFLCLQMIFTRVIGTGRMESR</sequence>